<feature type="domain" description="Suppressor of forked" evidence="5">
    <location>
        <begin position="337"/>
        <end position="700"/>
    </location>
</feature>
<dbReference type="PANTHER" id="PTHR19980:SF0">
    <property type="entry name" value="CLEAVAGE STIMULATION FACTOR SUBUNIT 3"/>
    <property type="match status" value="1"/>
</dbReference>
<feature type="region of interest" description="Disordered" evidence="4">
    <location>
        <begin position="512"/>
        <end position="536"/>
    </location>
</feature>
<feature type="compositionally biased region" description="Basic and acidic residues" evidence="4">
    <location>
        <begin position="1"/>
        <end position="14"/>
    </location>
</feature>
<feature type="region of interest" description="Disordered" evidence="4">
    <location>
        <begin position="1126"/>
        <end position="1194"/>
    </location>
</feature>
<dbReference type="GO" id="GO:0003729">
    <property type="term" value="F:mRNA binding"/>
    <property type="evidence" value="ECO:0007669"/>
    <property type="project" value="TreeGrafter"/>
</dbReference>
<dbReference type="SUPFAM" id="SSF48452">
    <property type="entry name" value="TPR-like"/>
    <property type="match status" value="2"/>
</dbReference>
<feature type="compositionally biased region" description="Pro residues" evidence="4">
    <location>
        <begin position="24"/>
        <end position="45"/>
    </location>
</feature>
<feature type="region of interest" description="Disordered" evidence="4">
    <location>
        <begin position="761"/>
        <end position="781"/>
    </location>
</feature>
<feature type="region of interest" description="Disordered" evidence="4">
    <location>
        <begin position="706"/>
        <end position="735"/>
    </location>
</feature>
<feature type="compositionally biased region" description="Basic and acidic residues" evidence="4">
    <location>
        <begin position="712"/>
        <end position="728"/>
    </location>
</feature>
<dbReference type="Proteomes" id="UP001153069">
    <property type="component" value="Unassembled WGS sequence"/>
</dbReference>
<dbReference type="Gene3D" id="1.25.40.1040">
    <property type="match status" value="1"/>
</dbReference>
<dbReference type="InterPro" id="IPR011990">
    <property type="entry name" value="TPR-like_helical_dom_sf"/>
</dbReference>
<evidence type="ECO:0000256" key="2">
    <source>
        <dbReference type="ARBA" id="ARBA00022737"/>
    </source>
</evidence>
<proteinExistence type="predicted"/>
<evidence type="ECO:0000256" key="1">
    <source>
        <dbReference type="ARBA" id="ARBA00004123"/>
    </source>
</evidence>
<feature type="region of interest" description="Disordered" evidence="4">
    <location>
        <begin position="988"/>
        <end position="1019"/>
    </location>
</feature>
<evidence type="ECO:0000313" key="6">
    <source>
        <dbReference type="EMBL" id="CAB9514016.1"/>
    </source>
</evidence>
<dbReference type="SMART" id="SM00386">
    <property type="entry name" value="HAT"/>
    <property type="match status" value="5"/>
</dbReference>
<feature type="region of interest" description="Disordered" evidence="4">
    <location>
        <begin position="1"/>
        <end position="51"/>
    </location>
</feature>
<evidence type="ECO:0000313" key="7">
    <source>
        <dbReference type="Proteomes" id="UP001153069"/>
    </source>
</evidence>
<dbReference type="InterPro" id="IPR003107">
    <property type="entry name" value="HAT"/>
</dbReference>
<keyword evidence="3" id="KW-0539">Nucleus</keyword>
<dbReference type="GO" id="GO:0031124">
    <property type="term" value="P:mRNA 3'-end processing"/>
    <property type="evidence" value="ECO:0007669"/>
    <property type="project" value="InterPro"/>
</dbReference>
<comment type="caution">
    <text evidence="6">The sequence shown here is derived from an EMBL/GenBank/DDBJ whole genome shotgun (WGS) entry which is preliminary data.</text>
</comment>
<keyword evidence="2" id="KW-0677">Repeat</keyword>
<sequence length="1194" mass="130491">MPGDPRQDPRRAADPRAAAAAMGGPPPPPPPPQPILFPPPPPPPSNAGASAILFGGEDAMDEEDEDVNMTEIPRHGNNNHSNLAGGPLASGVVEAVAEPLPLPTRIMTPSPYPHHTRGATSARFRNALNRVTTHPTSDSEAWAALLTEVQTCWRQLQPTLHLPSVETQARLEFLVSCHGALLQYFPFAVQHATQLAEMLLEASARPGEPGGPSATTAVDTQRLRLCEGQLETIFQRYLNAKSGHEFALLQEIDKATTADATATATKSNPSDTDQKETDKLEAIAFLQTAPQQQQPPTDATTTTTPPPVTGSTTTDNGNSNNNNTTVAVAENNATQEADLRKVLGGMGAWSVGLWMVFLKKVHRDIHRHARTSVPHDMRAKWLRTKMVASYELALNHVAFGYNNHLIWTEYLQYVKSWTAGGGDNNNNGDPLVQQQQMIQLRSVYQRLVQLPMTGLDNLWQEYESFERSHSEELATALLADYTPKYQHGRTVYLERARVYHYTGDLQLGRLATPPVTRRSDGTQGGADNAEEGAGGRQSLEDYMANLKEEYKLLQAWKKRVSYERTNPERVTSAELPKRMRHAYLEMVSVLTRHPEVWNMWAMYEYYHAHKPVQALAVLQWGLQYIPDCTLLAHTQSQLVEDYCGAALMTSSAGQSNLALQVLERFLQTSPNTLAFCLYQQMVRRYQGMKAARAVFARARRVLTENAKNSAAETDKIKEEDETGEDGKDSSGGCKRWMVTNRLGPNIGGKQKQPKDGVLANLKSEPAADPSSSGTDEEEAGASKLATAPITWHLYASHATMEHRVNHFPDIAARIYELGLRNHPHFLTRPPFVLRYAQLLLELNDTENLRALLTRAVAAATDENGASSSSSSQKSSVAAVLWDMTLLFETILSGADPMASHLIQEVERKRHMALLGPDLEDVATGGYQLESSTSTTIGAQKSTIGELLIRNDGYDVSSQVVNGMARSVSVLEVMGLWGSNVMSAELSVKQRSQPVRSGLEMLEEDDNPAERSSGASDSTYQRRLLYQRMHESGMLHGGGGIGGMDSSVGAAGAGTKILSARERMATAGSAGGGTNTAVNMAIQQQPEWIRPLLLMLPMSKLRLPMLSKPPPHMTEMALQQLIQNPLPAERPQDDKGRAARNQPNARASGKKRSLNGGGDSSDEDDGATGSGGYGMQFRARQRARMSASDPGAEAN</sequence>
<dbReference type="InterPro" id="IPR045243">
    <property type="entry name" value="Rna14-like"/>
</dbReference>
<dbReference type="Gene3D" id="1.25.40.10">
    <property type="entry name" value="Tetratricopeptide repeat domain"/>
    <property type="match status" value="1"/>
</dbReference>
<dbReference type="GO" id="GO:0005634">
    <property type="term" value="C:nucleus"/>
    <property type="evidence" value="ECO:0007669"/>
    <property type="project" value="UniProtKB-SubCell"/>
</dbReference>
<gene>
    <name evidence="6" type="ORF">SEMRO_626_G177790.1</name>
</gene>
<dbReference type="Pfam" id="PF05843">
    <property type="entry name" value="Suf"/>
    <property type="match status" value="2"/>
</dbReference>
<feature type="domain" description="Suppressor of forked" evidence="5">
    <location>
        <begin position="788"/>
        <end position="891"/>
    </location>
</feature>
<dbReference type="OrthoDB" id="26282at2759"/>
<accession>A0A9N8HHC4</accession>
<dbReference type="EMBL" id="CAICTM010000625">
    <property type="protein sequence ID" value="CAB9514016.1"/>
    <property type="molecule type" value="Genomic_DNA"/>
</dbReference>
<reference evidence="6" key="1">
    <citation type="submission" date="2020-06" db="EMBL/GenBank/DDBJ databases">
        <authorList>
            <consortium name="Plant Systems Biology data submission"/>
        </authorList>
    </citation>
    <scope>NUCLEOTIDE SEQUENCE</scope>
    <source>
        <strain evidence="6">D6</strain>
    </source>
</reference>
<protein>
    <submittedName>
        <fullName evidence="6">Cleavage stimulation factor subunit 77</fullName>
    </submittedName>
</protein>
<dbReference type="PANTHER" id="PTHR19980">
    <property type="entry name" value="RNA CLEAVAGE STIMULATION FACTOR"/>
    <property type="match status" value="1"/>
</dbReference>
<keyword evidence="7" id="KW-1185">Reference proteome</keyword>
<dbReference type="InterPro" id="IPR008847">
    <property type="entry name" value="Suf"/>
</dbReference>
<name>A0A9N8HHC4_9STRA</name>
<evidence type="ECO:0000259" key="5">
    <source>
        <dbReference type="Pfam" id="PF05843"/>
    </source>
</evidence>
<feature type="region of interest" description="Disordered" evidence="4">
    <location>
        <begin position="288"/>
        <end position="324"/>
    </location>
</feature>
<evidence type="ECO:0000256" key="4">
    <source>
        <dbReference type="SAM" id="MobiDB-lite"/>
    </source>
</evidence>
<comment type="subcellular location">
    <subcellularLocation>
        <location evidence="1">Nucleus</location>
    </subcellularLocation>
</comment>
<evidence type="ECO:0000256" key="3">
    <source>
        <dbReference type="ARBA" id="ARBA00023242"/>
    </source>
</evidence>
<dbReference type="AlphaFoldDB" id="A0A9N8HHC4"/>
<organism evidence="6 7">
    <name type="scientific">Seminavis robusta</name>
    <dbReference type="NCBI Taxonomy" id="568900"/>
    <lineage>
        <taxon>Eukaryota</taxon>
        <taxon>Sar</taxon>
        <taxon>Stramenopiles</taxon>
        <taxon>Ochrophyta</taxon>
        <taxon>Bacillariophyta</taxon>
        <taxon>Bacillariophyceae</taxon>
        <taxon>Bacillariophycidae</taxon>
        <taxon>Naviculales</taxon>
        <taxon>Naviculaceae</taxon>
        <taxon>Seminavis</taxon>
    </lineage>
</organism>